<organism evidence="1 2">
    <name type="scientific">Papaver somniferum</name>
    <name type="common">Opium poppy</name>
    <dbReference type="NCBI Taxonomy" id="3469"/>
    <lineage>
        <taxon>Eukaryota</taxon>
        <taxon>Viridiplantae</taxon>
        <taxon>Streptophyta</taxon>
        <taxon>Embryophyta</taxon>
        <taxon>Tracheophyta</taxon>
        <taxon>Spermatophyta</taxon>
        <taxon>Magnoliopsida</taxon>
        <taxon>Ranunculales</taxon>
        <taxon>Papaveraceae</taxon>
        <taxon>Papaveroideae</taxon>
        <taxon>Papaver</taxon>
    </lineage>
</organism>
<accession>A0A4Y7I8T7</accession>
<reference evidence="1 2" key="1">
    <citation type="journal article" date="2018" name="Science">
        <title>The opium poppy genome and morphinan production.</title>
        <authorList>
            <person name="Guo L."/>
            <person name="Winzer T."/>
            <person name="Yang X."/>
            <person name="Li Y."/>
            <person name="Ning Z."/>
            <person name="He Z."/>
            <person name="Teodor R."/>
            <person name="Lu Y."/>
            <person name="Bowser T.A."/>
            <person name="Graham I.A."/>
            <person name="Ye K."/>
        </authorList>
    </citation>
    <scope>NUCLEOTIDE SEQUENCE [LARGE SCALE GENOMIC DNA]</scope>
    <source>
        <strain evidence="2">cv. HN1</strain>
        <tissue evidence="1">Leaves</tissue>
    </source>
</reference>
<dbReference type="EMBL" id="CM010715">
    <property type="protein sequence ID" value="RZC43898.1"/>
    <property type="molecule type" value="Genomic_DNA"/>
</dbReference>
<proteinExistence type="predicted"/>
<gene>
    <name evidence="1" type="ORF">C5167_036840</name>
</gene>
<protein>
    <submittedName>
        <fullName evidence="1">Uncharacterized protein</fullName>
    </submittedName>
</protein>
<dbReference type="Proteomes" id="UP000316621">
    <property type="component" value="Chromosome 1"/>
</dbReference>
<name>A0A4Y7I8T7_PAPSO</name>
<dbReference type="AlphaFoldDB" id="A0A4Y7I8T7"/>
<evidence type="ECO:0000313" key="1">
    <source>
        <dbReference type="EMBL" id="RZC43898.1"/>
    </source>
</evidence>
<sequence>MMPVAAAAPAKEQVAGVGATNAAAEASQWSSLISIALGLSPLKTESESSQLSRRDKRTTVESEDFRRRLVQVEKLSKLARSLEVSNMLNRSILDENRTLSDDVRSLKNNKLSFDGAYYRLSRDRNLLESSLQSQKDVSNDLASKLARLSKEKDEAC</sequence>
<keyword evidence="2" id="KW-1185">Reference proteome</keyword>
<dbReference type="Gramene" id="RZC43898">
    <property type="protein sequence ID" value="RZC43898"/>
    <property type="gene ID" value="C5167_036840"/>
</dbReference>
<evidence type="ECO:0000313" key="2">
    <source>
        <dbReference type="Proteomes" id="UP000316621"/>
    </source>
</evidence>